<accession>A0A973W3V6</accession>
<evidence type="ECO:0000313" key="2">
    <source>
        <dbReference type="EMBL" id="WXC83014.1"/>
    </source>
</evidence>
<dbReference type="EMBL" id="CP147711">
    <property type="protein sequence ID" value="WXC83014.1"/>
    <property type="molecule type" value="Genomic_DNA"/>
</dbReference>
<keyword evidence="3" id="KW-1185">Reference proteome</keyword>
<organism evidence="1">
    <name type="scientific">Bradyrhizobium septentrionale</name>
    <dbReference type="NCBI Taxonomy" id="1404411"/>
    <lineage>
        <taxon>Bacteria</taxon>
        <taxon>Pseudomonadati</taxon>
        <taxon>Pseudomonadota</taxon>
        <taxon>Alphaproteobacteria</taxon>
        <taxon>Hyphomicrobiales</taxon>
        <taxon>Nitrobacteraceae</taxon>
        <taxon>Bradyrhizobium</taxon>
    </lineage>
</organism>
<gene>
    <name evidence="1" type="ORF">HAP48_029940</name>
    <name evidence="2" type="ORF">WDK88_16220</name>
</gene>
<sequence length="218" mass="24798">MSSDMTPVDIEVAGSPSLVPQFHQLIPGLVVRFRLERAYVNLWAQREAGFEILNIGVDLETASPISLFETVLLGPRFGRDIPGIPKLPPEELRRRNIRLSIHSNCRSEPMWKSSEVLARCRGKPVENAMWVYERKTDCPGLGSQRSGKIGQLQDGLLIKIECDEALPRSWARCKTNFPFAGFMVDLNFDRDLLPRWQEVVSFSIKVLKSKQYQAVESR</sequence>
<dbReference type="RefSeq" id="WP_166207037.1">
    <property type="nucleotide sequence ID" value="NZ_CP088285.1"/>
</dbReference>
<name>A0A973W3V6_9BRAD</name>
<reference evidence="2" key="3">
    <citation type="submission" date="2024-03" db="EMBL/GenBank/DDBJ databases">
        <authorList>
            <person name="Bromfield E.S.P."/>
            <person name="Cloutier S."/>
        </authorList>
    </citation>
    <scope>NUCLEOTIDE SEQUENCE</scope>
    <source>
        <strain evidence="2">5S5</strain>
    </source>
</reference>
<evidence type="ECO:0000313" key="1">
    <source>
        <dbReference type="EMBL" id="NVI47103.1"/>
    </source>
</evidence>
<protein>
    <submittedName>
        <fullName evidence="1">Uncharacterized protein</fullName>
    </submittedName>
</protein>
<dbReference type="EMBL" id="JAAOLE020000001">
    <property type="protein sequence ID" value="NVI47103.1"/>
    <property type="molecule type" value="Genomic_DNA"/>
</dbReference>
<dbReference type="Proteomes" id="UP001432046">
    <property type="component" value="Chromosome"/>
</dbReference>
<reference evidence="2" key="2">
    <citation type="journal article" date="2021" name="Int. J. Syst. Evol. Microbiol.">
        <title>Bradyrhizobium septentrionale sp. nov. (sv. septentrionale) and Bradyrhizobium quebecense sp. nov. (sv. septentrionale) associated with legumes native to Canada possess rearranged symbiosis genes and numerous insertion sequences.</title>
        <authorList>
            <person name="Bromfield E.S.P."/>
            <person name="Cloutier S."/>
        </authorList>
    </citation>
    <scope>NUCLEOTIDE SEQUENCE</scope>
    <source>
        <strain evidence="2">5S5</strain>
    </source>
</reference>
<proteinExistence type="predicted"/>
<dbReference type="AlphaFoldDB" id="A0A973W3V6"/>
<evidence type="ECO:0000313" key="3">
    <source>
        <dbReference type="Proteomes" id="UP001432046"/>
    </source>
</evidence>
<reference evidence="1" key="1">
    <citation type="submission" date="2020-06" db="EMBL/GenBank/DDBJ databases">
        <title>Whole Genome Sequence of Bradyrhizobium sp. Strain 1S1.</title>
        <authorList>
            <person name="Bromfield E.S.P."/>
            <person name="Cloutier S."/>
        </authorList>
    </citation>
    <scope>NUCLEOTIDE SEQUENCE [LARGE SCALE GENOMIC DNA]</scope>
    <source>
        <strain evidence="1">1S1</strain>
    </source>
</reference>